<dbReference type="PANTHER" id="PTHR35889">
    <property type="entry name" value="CYCLOINULO-OLIGOSACCHARIDE FRUCTANOTRANSFERASE-RELATED"/>
    <property type="match status" value="1"/>
</dbReference>
<dbReference type="Pfam" id="PF07635">
    <property type="entry name" value="PSCyt1"/>
    <property type="match status" value="1"/>
</dbReference>
<protein>
    <submittedName>
        <fullName evidence="5">Planctomycete cytochrome C</fullName>
    </submittedName>
</protein>
<feature type="domain" description="DUF1549" evidence="2">
    <location>
        <begin position="168"/>
        <end position="374"/>
    </location>
</feature>
<dbReference type="AlphaFoldDB" id="A0A1G9RZB5"/>
<evidence type="ECO:0000259" key="2">
    <source>
        <dbReference type="Pfam" id="PF07583"/>
    </source>
</evidence>
<dbReference type="Pfam" id="PF07587">
    <property type="entry name" value="PSD1"/>
    <property type="match status" value="1"/>
</dbReference>
<sequence length="1074" mass="121433">MNRLVRALTFFAILIGIFHVASCSPDLPNDVAEAYADLPDKMDYNLHVKPILSDKCFSCHGPDMAKQQAGLRLDLQSFAFADLPESPGKVAIDPGDLNGSELFHRILSDDPEYKMPSKKSNLNLSATEKAILIKWIREGAEYKTHWAFVKPEKAEVPTVKLDSWVINPIDNFIVRKLEIENLQPSSQAKKELLLRRLSLDLTGLPPTLAEIAAFVNDRSPEAYEKQVDRLLKSPHYGEKMAVNWLDLARFADSHGYTVDRLIDMSPYRDWVIQAYNKNMPYDQFVKWQLAGDLMPNANKEMKIATAFNRLHQQNLEGGIIEEEFQAEYVIDRVNTTGIAVMGLPIGCARCHDHKYDPISQKNYYEMFSFFNRVKEAGQISWDDATPSPTILLPSKEQERIIKYIDNNISKQENKLIITKNGSEAGFRNWIKSNDFKKLERELIPLNGLQAHYTFSNGSLKNSVHGPKNTALKSSSTDKPVFEKRDNGNALVLNGDQWFDLNQVGVFRKSEPFSINISVFIPKEFKEGVIFHKCVAERLYNFRGYHLYLKDNKLTVNMSHAAPSNAISRITQQTVPRNQWVQLTMTYDGSSKAKGLKLFQNGTELRLETTMDQLSKDILMNSKEQPGLQIGAWDRGLGFKGGKVDDIMVYNRELTDLEIKILAGRAAWSSIVKKTSARFSDTELSLLKTYYSSVIDPEVQFVNKRLTEIRTELADSTEKIRELMVMQDSPQPKKTYLLKRGNYDSFGEEVFPNTPESILPFPGNLPKNRLGLAQWLTDEDHPLTARVSVNRYWQNFFGTGLVKTSEDFGNQGELPSHPELLDWLAVTYRESGWDNKKLCKLIVMSATYRQDSRAIASAKMKDPENRFLSHGPAQRMSAEMIRDNALMASGLLNKKIGGKSVKPYQPDGLWEINNTSYKADSGDAVYRRSLYVLVKRSVPNPTLNTFDATTRSYCVVRRQSTNTPLQSLVLLNDPTFVEASKVMGQEITSSKDTSKAISDIYSKLTGIRPGKAELDLLKALQSKELQRFRADIKKTKGWLSAGQFKVNKSLEPAMVAANSVVASVILNSDATLTKR</sequence>
<reference evidence="6" key="1">
    <citation type="submission" date="2016-10" db="EMBL/GenBank/DDBJ databases">
        <authorList>
            <person name="Varghese N."/>
            <person name="Submissions S."/>
        </authorList>
    </citation>
    <scope>NUCLEOTIDE SEQUENCE [LARGE SCALE GENOMIC DNA]</scope>
    <source>
        <strain evidence="6">DSM 24536</strain>
    </source>
</reference>
<dbReference type="Pfam" id="PF13385">
    <property type="entry name" value="Laminin_G_3"/>
    <property type="match status" value="1"/>
</dbReference>
<dbReference type="InterPro" id="IPR036909">
    <property type="entry name" value="Cyt_c-like_dom_sf"/>
</dbReference>
<dbReference type="RefSeq" id="WP_090703512.1">
    <property type="nucleotide sequence ID" value="NZ_FNHH01000009.1"/>
</dbReference>
<proteinExistence type="predicted"/>
<dbReference type="PANTHER" id="PTHR35889:SF3">
    <property type="entry name" value="F-BOX DOMAIN-CONTAINING PROTEIN"/>
    <property type="match status" value="1"/>
</dbReference>
<dbReference type="InterPro" id="IPR022655">
    <property type="entry name" value="DUF1553"/>
</dbReference>
<dbReference type="GO" id="GO:0020037">
    <property type="term" value="F:heme binding"/>
    <property type="evidence" value="ECO:0007669"/>
    <property type="project" value="InterPro"/>
</dbReference>
<organism evidence="5 6">
    <name type="scientific">Daejeonella rubra</name>
    <dbReference type="NCBI Taxonomy" id="990371"/>
    <lineage>
        <taxon>Bacteria</taxon>
        <taxon>Pseudomonadati</taxon>
        <taxon>Bacteroidota</taxon>
        <taxon>Sphingobacteriia</taxon>
        <taxon>Sphingobacteriales</taxon>
        <taxon>Sphingobacteriaceae</taxon>
        <taxon>Daejeonella</taxon>
    </lineage>
</organism>
<accession>A0A1G9RZB5</accession>
<dbReference type="Pfam" id="PF07583">
    <property type="entry name" value="PSCyt2"/>
    <property type="match status" value="1"/>
</dbReference>
<dbReference type="STRING" id="990371.SAMN05421813_1094"/>
<dbReference type="SUPFAM" id="SSF46626">
    <property type="entry name" value="Cytochrome c"/>
    <property type="match status" value="1"/>
</dbReference>
<dbReference type="Gene3D" id="2.60.120.200">
    <property type="match status" value="1"/>
</dbReference>
<evidence type="ECO:0000313" key="6">
    <source>
        <dbReference type="Proteomes" id="UP000199226"/>
    </source>
</evidence>
<keyword evidence="6" id="KW-1185">Reference proteome</keyword>
<feature type="chain" id="PRO_5011649904" evidence="1">
    <location>
        <begin position="22"/>
        <end position="1074"/>
    </location>
</feature>
<feature type="domain" description="Cytochrome C Planctomycete-type" evidence="4">
    <location>
        <begin position="56"/>
        <end position="116"/>
    </location>
</feature>
<name>A0A1G9RZB5_9SPHI</name>
<dbReference type="EMBL" id="FNHH01000009">
    <property type="protein sequence ID" value="SDM28556.1"/>
    <property type="molecule type" value="Genomic_DNA"/>
</dbReference>
<evidence type="ECO:0000313" key="5">
    <source>
        <dbReference type="EMBL" id="SDM28556.1"/>
    </source>
</evidence>
<evidence type="ECO:0000259" key="3">
    <source>
        <dbReference type="Pfam" id="PF07587"/>
    </source>
</evidence>
<dbReference type="GO" id="GO:0004553">
    <property type="term" value="F:hydrolase activity, hydrolyzing O-glycosyl compounds"/>
    <property type="evidence" value="ECO:0007669"/>
    <property type="project" value="UniProtKB-ARBA"/>
</dbReference>
<gene>
    <name evidence="5" type="ORF">SAMN05421813_1094</name>
</gene>
<dbReference type="InterPro" id="IPR011444">
    <property type="entry name" value="DUF1549"/>
</dbReference>
<dbReference type="InterPro" id="IPR013320">
    <property type="entry name" value="ConA-like_dom_sf"/>
</dbReference>
<dbReference type="GO" id="GO:0009055">
    <property type="term" value="F:electron transfer activity"/>
    <property type="evidence" value="ECO:0007669"/>
    <property type="project" value="InterPro"/>
</dbReference>
<dbReference type="Proteomes" id="UP000199226">
    <property type="component" value="Unassembled WGS sequence"/>
</dbReference>
<feature type="signal peptide" evidence="1">
    <location>
        <begin position="1"/>
        <end position="21"/>
    </location>
</feature>
<dbReference type="OrthoDB" id="1450284at2"/>
<evidence type="ECO:0000259" key="4">
    <source>
        <dbReference type="Pfam" id="PF07635"/>
    </source>
</evidence>
<keyword evidence="1" id="KW-0732">Signal</keyword>
<dbReference type="InterPro" id="IPR011429">
    <property type="entry name" value="Cyt_c_Planctomycete-type"/>
</dbReference>
<evidence type="ECO:0000256" key="1">
    <source>
        <dbReference type="SAM" id="SignalP"/>
    </source>
</evidence>
<dbReference type="GO" id="GO:0005975">
    <property type="term" value="P:carbohydrate metabolic process"/>
    <property type="evidence" value="ECO:0007669"/>
    <property type="project" value="UniProtKB-ARBA"/>
</dbReference>
<dbReference type="SUPFAM" id="SSF49899">
    <property type="entry name" value="Concanavalin A-like lectins/glucanases"/>
    <property type="match status" value="1"/>
</dbReference>
<feature type="domain" description="DUF1553" evidence="3">
    <location>
        <begin position="767"/>
        <end position="1018"/>
    </location>
</feature>